<dbReference type="InterPro" id="IPR013099">
    <property type="entry name" value="K_chnl_dom"/>
</dbReference>
<dbReference type="SUPFAM" id="SSF116726">
    <property type="entry name" value="TrkA C-terminal domain-like"/>
    <property type="match status" value="1"/>
</dbReference>
<dbReference type="PROSITE" id="PS51202">
    <property type="entry name" value="RCK_C"/>
    <property type="match status" value="1"/>
</dbReference>
<dbReference type="InterPro" id="IPR050721">
    <property type="entry name" value="Trk_Ktr_HKT_K-transport"/>
</dbReference>
<dbReference type="RefSeq" id="WP_171187660.1">
    <property type="nucleotide sequence ID" value="NZ_WTPX01000083.1"/>
</dbReference>
<dbReference type="Pfam" id="PF02080">
    <property type="entry name" value="TrkA_C"/>
    <property type="match status" value="1"/>
</dbReference>
<evidence type="ECO:0000313" key="5">
    <source>
        <dbReference type="EMBL" id="NNJ26524.1"/>
    </source>
</evidence>
<name>A0ABX1VFL2_9PLAN</name>
<keyword evidence="2" id="KW-0812">Transmembrane</keyword>
<dbReference type="Pfam" id="PF07885">
    <property type="entry name" value="Ion_trans_2"/>
    <property type="match status" value="1"/>
</dbReference>
<dbReference type="EMBL" id="WTPX01000083">
    <property type="protein sequence ID" value="NNJ26524.1"/>
    <property type="molecule type" value="Genomic_DNA"/>
</dbReference>
<protein>
    <submittedName>
        <fullName evidence="5">Glutathione-regulated potassium-efflux system protein KefC</fullName>
    </submittedName>
</protein>
<dbReference type="InterPro" id="IPR006037">
    <property type="entry name" value="RCK_C"/>
</dbReference>
<feature type="domain" description="RCK C-terminal" evidence="4">
    <location>
        <begin position="256"/>
        <end position="347"/>
    </location>
</feature>
<keyword evidence="6" id="KW-1185">Reference proteome</keyword>
<dbReference type="Gene3D" id="1.10.287.70">
    <property type="match status" value="1"/>
</dbReference>
<dbReference type="InterPro" id="IPR036291">
    <property type="entry name" value="NAD(P)-bd_dom_sf"/>
</dbReference>
<proteinExistence type="predicted"/>
<feature type="transmembrane region" description="Helical" evidence="2">
    <location>
        <begin position="61"/>
        <end position="81"/>
    </location>
</feature>
<feature type="transmembrane region" description="Helical" evidence="2">
    <location>
        <begin position="7"/>
        <end position="24"/>
    </location>
</feature>
<comment type="caution">
    <text evidence="5">The sequence shown here is derived from an EMBL/GenBank/DDBJ whole genome shotgun (WGS) entry which is preliminary data.</text>
</comment>
<comment type="subcellular location">
    <subcellularLocation>
        <location evidence="1">Cell membrane</location>
        <topology evidence="1">Multi-pass membrane protein</topology>
    </subcellularLocation>
</comment>
<dbReference type="PANTHER" id="PTHR43833:SF9">
    <property type="entry name" value="POTASSIUM CHANNEL PROTEIN YUGO-RELATED"/>
    <property type="match status" value="1"/>
</dbReference>
<accession>A0ABX1VFL2</accession>
<evidence type="ECO:0000259" key="3">
    <source>
        <dbReference type="PROSITE" id="PS51201"/>
    </source>
</evidence>
<keyword evidence="2" id="KW-0472">Membrane</keyword>
<gene>
    <name evidence="5" type="primary">kefC_2</name>
    <name evidence="5" type="ORF">LzC2_26130</name>
</gene>
<dbReference type="InterPro" id="IPR003148">
    <property type="entry name" value="RCK_N"/>
</dbReference>
<dbReference type="SUPFAM" id="SSF81324">
    <property type="entry name" value="Voltage-gated potassium channels"/>
    <property type="match status" value="1"/>
</dbReference>
<dbReference type="Pfam" id="PF02254">
    <property type="entry name" value="TrkA_N"/>
    <property type="match status" value="1"/>
</dbReference>
<dbReference type="InterPro" id="IPR036721">
    <property type="entry name" value="RCK_C_sf"/>
</dbReference>
<dbReference type="Gene3D" id="3.30.70.1450">
    <property type="entry name" value="Regulator of K+ conductance, C-terminal domain"/>
    <property type="match status" value="1"/>
</dbReference>
<dbReference type="SUPFAM" id="SSF51735">
    <property type="entry name" value="NAD(P)-binding Rossmann-fold domains"/>
    <property type="match status" value="1"/>
</dbReference>
<keyword evidence="2" id="KW-1133">Transmembrane helix</keyword>
<dbReference type="PROSITE" id="PS51201">
    <property type="entry name" value="RCK_N"/>
    <property type="match status" value="1"/>
</dbReference>
<evidence type="ECO:0000259" key="4">
    <source>
        <dbReference type="PROSITE" id="PS51202"/>
    </source>
</evidence>
<sequence length="359" mass="37717">MTRPARTIATGIGFVLATCGFAVVGYKSAGWGWVDSFYMVVITVFGVGYGEVNDLSERPGLRLFTAAVILVCTTSGLYLIGGVVQALAEGQVNHLLGRRRMTKGIERLTDHTIVCGYGRVGKILCDELSEAGTPFVIVDNDESRLAPAEEAGLLVVLGDATVEETLIAAGVMRARTLATVLPDDALNVFITLTACGVSPAVRVIARAENPASEKKLRRSGADRVVLPARIGAGKIAALITRPSAEDLLTHAESRADLRDELARIGLKMNEFTLEPGSDLVGATLSEVEAAGGIGFLVVALHRHAADGGAAEEVLRRPSGDSILAAGDALIVLGYDAALPTLARKAKTEHGMVYRGTRSS</sequence>
<dbReference type="PANTHER" id="PTHR43833">
    <property type="entry name" value="POTASSIUM CHANNEL PROTEIN 2-RELATED-RELATED"/>
    <property type="match status" value="1"/>
</dbReference>
<evidence type="ECO:0000313" key="6">
    <source>
        <dbReference type="Proteomes" id="UP000609651"/>
    </source>
</evidence>
<evidence type="ECO:0000256" key="1">
    <source>
        <dbReference type="ARBA" id="ARBA00004651"/>
    </source>
</evidence>
<reference evidence="5 6" key="1">
    <citation type="journal article" date="2020" name="Syst. Appl. Microbiol.">
        <title>Alienimonas chondri sp. nov., a novel planctomycete isolated from the biofilm of the red alga Chondrus crispus.</title>
        <authorList>
            <person name="Vitorino I."/>
            <person name="Albuquerque L."/>
            <person name="Wiegand S."/>
            <person name="Kallscheuer N."/>
            <person name="da Costa M.S."/>
            <person name="Lobo-da-Cunha A."/>
            <person name="Jogler C."/>
            <person name="Lage O.M."/>
        </authorList>
    </citation>
    <scope>NUCLEOTIDE SEQUENCE [LARGE SCALE GENOMIC DNA]</scope>
    <source>
        <strain evidence="5 6">LzC2</strain>
    </source>
</reference>
<feature type="domain" description="RCK N-terminal" evidence="3">
    <location>
        <begin position="109"/>
        <end position="226"/>
    </location>
</feature>
<organism evidence="5 6">
    <name type="scientific">Alienimonas chondri</name>
    <dbReference type="NCBI Taxonomy" id="2681879"/>
    <lineage>
        <taxon>Bacteria</taxon>
        <taxon>Pseudomonadati</taxon>
        <taxon>Planctomycetota</taxon>
        <taxon>Planctomycetia</taxon>
        <taxon>Planctomycetales</taxon>
        <taxon>Planctomycetaceae</taxon>
        <taxon>Alienimonas</taxon>
    </lineage>
</organism>
<dbReference type="Proteomes" id="UP000609651">
    <property type="component" value="Unassembled WGS sequence"/>
</dbReference>
<feature type="transmembrane region" description="Helical" evidence="2">
    <location>
        <begin position="30"/>
        <end position="49"/>
    </location>
</feature>
<dbReference type="Gene3D" id="3.40.50.720">
    <property type="entry name" value="NAD(P)-binding Rossmann-like Domain"/>
    <property type="match status" value="1"/>
</dbReference>
<evidence type="ECO:0000256" key="2">
    <source>
        <dbReference type="SAM" id="Phobius"/>
    </source>
</evidence>